<organism evidence="1 2">
    <name type="scientific">Caerostris extrusa</name>
    <name type="common">Bark spider</name>
    <name type="synonym">Caerostris bankana</name>
    <dbReference type="NCBI Taxonomy" id="172846"/>
    <lineage>
        <taxon>Eukaryota</taxon>
        <taxon>Metazoa</taxon>
        <taxon>Ecdysozoa</taxon>
        <taxon>Arthropoda</taxon>
        <taxon>Chelicerata</taxon>
        <taxon>Arachnida</taxon>
        <taxon>Araneae</taxon>
        <taxon>Araneomorphae</taxon>
        <taxon>Entelegynae</taxon>
        <taxon>Araneoidea</taxon>
        <taxon>Araneidae</taxon>
        <taxon>Caerostris</taxon>
    </lineage>
</organism>
<sequence>MEEIIIDMEKVFFFIPEIDLYNAQSFLSKYHEIDLIKPHSYAVDAVTKYRKFISWWNFVRNTPRIMISDFRLLFHFMKTCKLPFEKFSEDIESLG</sequence>
<accession>A0AAV4RZ04</accession>
<evidence type="ECO:0000313" key="2">
    <source>
        <dbReference type="Proteomes" id="UP001054945"/>
    </source>
</evidence>
<comment type="caution">
    <text evidence="1">The sequence shown here is derived from an EMBL/GenBank/DDBJ whole genome shotgun (WGS) entry which is preliminary data.</text>
</comment>
<dbReference type="EMBL" id="BPLR01008569">
    <property type="protein sequence ID" value="GIY25712.1"/>
    <property type="molecule type" value="Genomic_DNA"/>
</dbReference>
<name>A0AAV4RZ04_CAEEX</name>
<gene>
    <name evidence="1" type="ORF">CEXT_584011</name>
</gene>
<reference evidence="1 2" key="1">
    <citation type="submission" date="2021-06" db="EMBL/GenBank/DDBJ databases">
        <title>Caerostris extrusa draft genome.</title>
        <authorList>
            <person name="Kono N."/>
            <person name="Arakawa K."/>
        </authorList>
    </citation>
    <scope>NUCLEOTIDE SEQUENCE [LARGE SCALE GENOMIC DNA]</scope>
</reference>
<dbReference type="Proteomes" id="UP001054945">
    <property type="component" value="Unassembled WGS sequence"/>
</dbReference>
<proteinExistence type="predicted"/>
<dbReference type="AlphaFoldDB" id="A0AAV4RZ04"/>
<keyword evidence="2" id="KW-1185">Reference proteome</keyword>
<evidence type="ECO:0000313" key="1">
    <source>
        <dbReference type="EMBL" id="GIY25712.1"/>
    </source>
</evidence>
<protein>
    <submittedName>
        <fullName evidence="1">Uncharacterized protein</fullName>
    </submittedName>
</protein>